<dbReference type="AlphaFoldDB" id="A2FWK2"/>
<keyword evidence="2" id="KW-1185">Reference proteome</keyword>
<dbReference type="GO" id="GO:0003676">
    <property type="term" value="F:nucleic acid binding"/>
    <property type="evidence" value="ECO:0007669"/>
    <property type="project" value="InterPro"/>
</dbReference>
<dbReference type="OrthoDB" id="10015491at2759"/>
<sequence>MSHGQDPNQQFLKSRIYFSKGPDSLAATANKHYVSSRTPEETFQHQHFHGEMPTTSKYNKDQIGLDAENIKASKDVGTWITVIGIIPGRFQEVREYFAQFGEINHFEEGPGNYGYIEFASSKSAKTPLDKSQTDPLIITKSYIVSVAPGRLKPHYISKIDDNNEKINYSSFTKESKSREKVSFLEAIKNALIGE</sequence>
<dbReference type="SUPFAM" id="SSF54928">
    <property type="entry name" value="RNA-binding domain, RBD"/>
    <property type="match status" value="1"/>
</dbReference>
<dbReference type="KEGG" id="tva:4748399"/>
<reference evidence="1" key="1">
    <citation type="submission" date="2006-10" db="EMBL/GenBank/DDBJ databases">
        <authorList>
            <person name="Amadeo P."/>
            <person name="Zhao Q."/>
            <person name="Wortman J."/>
            <person name="Fraser-Liggett C."/>
            <person name="Carlton J."/>
        </authorList>
    </citation>
    <scope>NUCLEOTIDE SEQUENCE</scope>
    <source>
        <strain evidence="1">G3</strain>
    </source>
</reference>
<dbReference type="Pfam" id="PF14605">
    <property type="entry name" value="Nup35_RRM_2"/>
    <property type="match status" value="1"/>
</dbReference>
<dbReference type="EMBL" id="DS114087">
    <property type="protein sequence ID" value="EAX90712.1"/>
    <property type="molecule type" value="Genomic_DNA"/>
</dbReference>
<proteinExistence type="predicted"/>
<evidence type="ECO:0000313" key="2">
    <source>
        <dbReference type="Proteomes" id="UP000001542"/>
    </source>
</evidence>
<protein>
    <recommendedName>
        <fullName evidence="3">RRM domain-containing protein</fullName>
    </recommendedName>
</protein>
<evidence type="ECO:0000313" key="1">
    <source>
        <dbReference type="EMBL" id="EAX90712.1"/>
    </source>
</evidence>
<gene>
    <name evidence="1" type="ORF">TVAG_328120</name>
</gene>
<dbReference type="VEuPathDB" id="TrichDB:TVAGG3_0675050"/>
<dbReference type="InterPro" id="IPR012677">
    <property type="entry name" value="Nucleotide-bd_a/b_plait_sf"/>
</dbReference>
<dbReference type="InParanoid" id="A2FWK2"/>
<dbReference type="STRING" id="5722.A2FWK2"/>
<dbReference type="Gene3D" id="3.30.70.330">
    <property type="match status" value="1"/>
</dbReference>
<evidence type="ECO:0008006" key="3">
    <source>
        <dbReference type="Google" id="ProtNLM"/>
    </source>
</evidence>
<name>A2FWK2_TRIV3</name>
<dbReference type="Proteomes" id="UP000001542">
    <property type="component" value="Unassembled WGS sequence"/>
</dbReference>
<reference evidence="1" key="2">
    <citation type="journal article" date="2007" name="Science">
        <title>Draft genome sequence of the sexually transmitted pathogen Trichomonas vaginalis.</title>
        <authorList>
            <person name="Carlton J.M."/>
            <person name="Hirt R.P."/>
            <person name="Silva J.C."/>
            <person name="Delcher A.L."/>
            <person name="Schatz M."/>
            <person name="Zhao Q."/>
            <person name="Wortman J.R."/>
            <person name="Bidwell S.L."/>
            <person name="Alsmark U.C.M."/>
            <person name="Besteiro S."/>
            <person name="Sicheritz-Ponten T."/>
            <person name="Noel C.J."/>
            <person name="Dacks J.B."/>
            <person name="Foster P.G."/>
            <person name="Simillion C."/>
            <person name="Van de Peer Y."/>
            <person name="Miranda-Saavedra D."/>
            <person name="Barton G.J."/>
            <person name="Westrop G.D."/>
            <person name="Mueller S."/>
            <person name="Dessi D."/>
            <person name="Fiori P.L."/>
            <person name="Ren Q."/>
            <person name="Paulsen I."/>
            <person name="Zhang H."/>
            <person name="Bastida-Corcuera F.D."/>
            <person name="Simoes-Barbosa A."/>
            <person name="Brown M.T."/>
            <person name="Hayes R.D."/>
            <person name="Mukherjee M."/>
            <person name="Okumura C.Y."/>
            <person name="Schneider R."/>
            <person name="Smith A.J."/>
            <person name="Vanacova S."/>
            <person name="Villalvazo M."/>
            <person name="Haas B.J."/>
            <person name="Pertea M."/>
            <person name="Feldblyum T.V."/>
            <person name="Utterback T.R."/>
            <person name="Shu C.L."/>
            <person name="Osoegawa K."/>
            <person name="de Jong P.J."/>
            <person name="Hrdy I."/>
            <person name="Horvathova L."/>
            <person name="Zubacova Z."/>
            <person name="Dolezal P."/>
            <person name="Malik S.B."/>
            <person name="Logsdon J.M. Jr."/>
            <person name="Henze K."/>
            <person name="Gupta A."/>
            <person name="Wang C.C."/>
            <person name="Dunne R.L."/>
            <person name="Upcroft J.A."/>
            <person name="Upcroft P."/>
            <person name="White O."/>
            <person name="Salzberg S.L."/>
            <person name="Tang P."/>
            <person name="Chiu C.-H."/>
            <person name="Lee Y.-S."/>
            <person name="Embley T.M."/>
            <person name="Coombs G.H."/>
            <person name="Mottram J.C."/>
            <person name="Tachezy J."/>
            <person name="Fraser-Liggett C.M."/>
            <person name="Johnson P.J."/>
        </authorList>
    </citation>
    <scope>NUCLEOTIDE SEQUENCE [LARGE SCALE GENOMIC DNA]</scope>
    <source>
        <strain evidence="1">G3</strain>
    </source>
</reference>
<accession>A2FWK2</accession>
<dbReference type="VEuPathDB" id="TrichDB:TVAG_328120"/>
<dbReference type="RefSeq" id="XP_001303642.1">
    <property type="nucleotide sequence ID" value="XM_001303641.1"/>
</dbReference>
<dbReference type="InterPro" id="IPR035979">
    <property type="entry name" value="RBD_domain_sf"/>
</dbReference>
<organism evidence="1 2">
    <name type="scientific">Trichomonas vaginalis (strain ATCC PRA-98 / G3)</name>
    <dbReference type="NCBI Taxonomy" id="412133"/>
    <lineage>
        <taxon>Eukaryota</taxon>
        <taxon>Metamonada</taxon>
        <taxon>Parabasalia</taxon>
        <taxon>Trichomonadida</taxon>
        <taxon>Trichomonadidae</taxon>
        <taxon>Trichomonas</taxon>
    </lineage>
</organism>